<dbReference type="Proteomes" id="UP000194153">
    <property type="component" value="Unassembled WGS sequence"/>
</dbReference>
<keyword evidence="1" id="KW-0378">Hydrolase</keyword>
<dbReference type="Pfam" id="PF11306">
    <property type="entry name" value="DUF3108"/>
    <property type="match status" value="1"/>
</dbReference>
<reference evidence="2" key="2">
    <citation type="submission" date="2017-05" db="EMBL/GenBank/DDBJ databases">
        <title>Draft genome sequence of Geobacter pelophilus, a iron(III)-reducing bacteria.</title>
        <authorList>
            <person name="Aoyagi T."/>
            <person name="Koike H."/>
            <person name="Morita T."/>
            <person name="Sato Y."/>
            <person name="Habe H."/>
            <person name="Hori T."/>
        </authorList>
    </citation>
    <scope>NUCLEOTIDE SEQUENCE [LARGE SCALE GENOMIC DNA]</scope>
    <source>
        <strain evidence="2">Drf2</strain>
    </source>
</reference>
<accession>A0ABQ0MN20</accession>
<dbReference type="EMBL" id="BDQG01000001">
    <property type="protein sequence ID" value="GAW68481.1"/>
    <property type="molecule type" value="Genomic_DNA"/>
</dbReference>
<keyword evidence="2" id="KW-1185">Reference proteome</keyword>
<gene>
    <name evidence="1" type="ORF">GPEL0_01r4844</name>
</gene>
<keyword evidence="1" id="KW-0540">Nuclease</keyword>
<protein>
    <submittedName>
        <fullName evidence="1">ATP-dependent exonuclease</fullName>
    </submittedName>
</protein>
<name>A0ABQ0MN20_9BACT</name>
<organism evidence="1 2">
    <name type="scientific">Geoanaerobacter pelophilus</name>
    <dbReference type="NCBI Taxonomy" id="60036"/>
    <lineage>
        <taxon>Bacteria</taxon>
        <taxon>Pseudomonadati</taxon>
        <taxon>Thermodesulfobacteriota</taxon>
        <taxon>Desulfuromonadia</taxon>
        <taxon>Geobacterales</taxon>
        <taxon>Geobacteraceae</taxon>
        <taxon>Geoanaerobacter</taxon>
    </lineage>
</organism>
<sequence length="249" mass="28024">MLSSFDFSGRLPKMKLHALLIQSILFVLIWCSSAAAIGPERLVYDVSWSGLNAGSAVLEVAAQGDDFHILNTITSNSFVSVFFRIDDRSESVVTRTVKPKSFREKISEGRFRAHREATFNFTSLKAESKDLLSNTVKRADITARTYDNLSSIYFLRSHQLAPGQTISFDIYDTKQLWKAEAKVVHREEITTPRGKIKTIVVTSQLTRDGVPAKVGNPTFWFTDDSQHIPVRIKTQLKVGEITLTLAREK</sequence>
<keyword evidence="1" id="KW-0269">Exonuclease</keyword>
<evidence type="ECO:0000313" key="2">
    <source>
        <dbReference type="Proteomes" id="UP000194153"/>
    </source>
</evidence>
<dbReference type="GO" id="GO:0004527">
    <property type="term" value="F:exonuclease activity"/>
    <property type="evidence" value="ECO:0007669"/>
    <property type="project" value="UniProtKB-KW"/>
</dbReference>
<proteinExistence type="predicted"/>
<dbReference type="InterPro" id="IPR021457">
    <property type="entry name" value="DUF3108"/>
</dbReference>
<reference evidence="1 2" key="1">
    <citation type="submission" date="2017-04" db="EMBL/GenBank/DDBJ databases">
        <authorList>
            <consortium name="Geobacter pelophilus Genome Sequencing"/>
            <person name="Aoyagi T."/>
            <person name="Koike H."/>
            <person name="Hori T."/>
        </authorList>
    </citation>
    <scope>NUCLEOTIDE SEQUENCE [LARGE SCALE GENOMIC DNA]</scope>
    <source>
        <strain evidence="1 2">Drf2</strain>
    </source>
</reference>
<comment type="caution">
    <text evidence="1">The sequence shown here is derived from an EMBL/GenBank/DDBJ whole genome shotgun (WGS) entry which is preliminary data.</text>
</comment>
<evidence type="ECO:0000313" key="1">
    <source>
        <dbReference type="EMBL" id="GAW68481.1"/>
    </source>
</evidence>